<evidence type="ECO:0000313" key="1">
    <source>
        <dbReference type="EMBL" id="KLE32397.1"/>
    </source>
</evidence>
<proteinExistence type="predicted"/>
<comment type="caution">
    <text evidence="1">The sequence shown here is derived from an EMBL/GenBank/DDBJ whole genome shotgun (WGS) entry which is preliminary data.</text>
</comment>
<name>A0A0G9MNV1_9SPHN</name>
<reference evidence="1 2" key="1">
    <citation type="submission" date="2015-04" db="EMBL/GenBank/DDBJ databases">
        <title>The draft genome sequence of Erythrobacter luteus KA37.</title>
        <authorList>
            <person name="Zhuang L."/>
            <person name="Liu Y."/>
            <person name="Shao Z."/>
        </authorList>
    </citation>
    <scope>NUCLEOTIDE SEQUENCE [LARGE SCALE GENOMIC DNA]</scope>
    <source>
        <strain evidence="1 2">KA37</strain>
    </source>
</reference>
<dbReference type="Proteomes" id="UP000053464">
    <property type="component" value="Unassembled WGS sequence"/>
</dbReference>
<accession>A0A0G9MNV1</accession>
<dbReference type="AlphaFoldDB" id="A0A0G9MNV1"/>
<dbReference type="PATRIC" id="fig|1581420.6.peg.2706"/>
<gene>
    <name evidence="1" type="ORF">AAW00_13240</name>
</gene>
<dbReference type="EMBL" id="LBHB01000004">
    <property type="protein sequence ID" value="KLE32397.1"/>
    <property type="molecule type" value="Genomic_DNA"/>
</dbReference>
<keyword evidence="2" id="KW-1185">Reference proteome</keyword>
<dbReference type="STRING" id="1581420.AAW00_13240"/>
<sequence>MVGIIVLQKISQGVPQLFFMATFAFPDNHLSPPLAIKHRAATLVPLAIAFQLWSPKILPRLRHAHQLARRVWMLMPKTTVHENDLLATTEHKVRAAWKATVVQAIAIAHAMHQASDDHFGLRILLANAAHAFGSRFGGKSVHHQFATFFRGSRITRCTFDPGRGMTK</sequence>
<evidence type="ECO:0000313" key="2">
    <source>
        <dbReference type="Proteomes" id="UP000053464"/>
    </source>
</evidence>
<organism evidence="1 2">
    <name type="scientific">Aurantiacibacter luteus</name>
    <dbReference type="NCBI Taxonomy" id="1581420"/>
    <lineage>
        <taxon>Bacteria</taxon>
        <taxon>Pseudomonadati</taxon>
        <taxon>Pseudomonadota</taxon>
        <taxon>Alphaproteobacteria</taxon>
        <taxon>Sphingomonadales</taxon>
        <taxon>Erythrobacteraceae</taxon>
        <taxon>Aurantiacibacter</taxon>
    </lineage>
</organism>
<protein>
    <submittedName>
        <fullName evidence="1">Uncharacterized protein</fullName>
    </submittedName>
</protein>